<dbReference type="CDD" id="cd09019">
    <property type="entry name" value="galactose_mutarotase_like"/>
    <property type="match status" value="1"/>
</dbReference>
<sequence>MAITGNYYGRTSDGKEVYSYTLENAAGMRAVIIEYGCTVTELWVPDQSGNLRDVVLGYGTLEEYEQGNAGMGAFIGRYANRIENACFTLNGKTYALEANNGPNHLHGVLGHRVFQGRIVKEGQGEDEQQRLVLTYKSPHGEDGFPGNLKITVTYTLTDSGALVMDYTAATDAPTIVNFTNHSYFNLDGQDGVSIRDHVVQIDAQEFCEGNEQTCPTGRLLHVEGTPFDFRTAKPLGEGLDSGDSQIVMAKGYDHNFVLDKSNGMLELAATAYSAQSGIEMKVYTTQPGMQLYTANFLQGAGKGKNGVPFADYQAVCFETQHFPCTPSHPEFPPVELLPEEEYHQTTAYSFAVK</sequence>
<evidence type="ECO:0000256" key="6">
    <source>
        <dbReference type="ARBA" id="ARBA00023235"/>
    </source>
</evidence>
<evidence type="ECO:0000256" key="5">
    <source>
        <dbReference type="ARBA" id="ARBA00014165"/>
    </source>
</evidence>
<dbReference type="PIRSF" id="PIRSF005096">
    <property type="entry name" value="GALM"/>
    <property type="match status" value="1"/>
</dbReference>
<dbReference type="InterPro" id="IPR018052">
    <property type="entry name" value="Ald1_epimerase_CS"/>
</dbReference>
<evidence type="ECO:0000256" key="7">
    <source>
        <dbReference type="ARBA" id="ARBA00023277"/>
    </source>
</evidence>
<dbReference type="Proteomes" id="UP000824209">
    <property type="component" value="Unassembled WGS sequence"/>
</dbReference>
<evidence type="ECO:0000313" key="12">
    <source>
        <dbReference type="EMBL" id="HJB39976.1"/>
    </source>
</evidence>
<dbReference type="InterPro" id="IPR008183">
    <property type="entry name" value="Aldose_1/G6P_1-epimerase"/>
</dbReference>
<evidence type="ECO:0000256" key="2">
    <source>
        <dbReference type="ARBA" id="ARBA00005028"/>
    </source>
</evidence>
<feature type="active site" description="Proton acceptor" evidence="9">
    <location>
        <position position="318"/>
    </location>
</feature>
<evidence type="ECO:0000256" key="1">
    <source>
        <dbReference type="ARBA" id="ARBA00001614"/>
    </source>
</evidence>
<dbReference type="NCBIfam" id="NF008277">
    <property type="entry name" value="PRK11055.1"/>
    <property type="match status" value="1"/>
</dbReference>
<dbReference type="PANTHER" id="PTHR10091:SF0">
    <property type="entry name" value="GALACTOSE MUTAROTASE"/>
    <property type="match status" value="1"/>
</dbReference>
<feature type="binding site" evidence="11">
    <location>
        <begin position="80"/>
        <end position="81"/>
    </location>
    <ligand>
        <name>beta-D-galactose</name>
        <dbReference type="ChEBI" id="CHEBI:27667"/>
    </ligand>
</feature>
<proteinExistence type="inferred from homology"/>
<dbReference type="GO" id="GO:0030246">
    <property type="term" value="F:carbohydrate binding"/>
    <property type="evidence" value="ECO:0007669"/>
    <property type="project" value="InterPro"/>
</dbReference>
<dbReference type="InterPro" id="IPR011013">
    <property type="entry name" value="Gal_mutarotase_sf_dom"/>
</dbReference>
<feature type="binding site" evidence="10">
    <location>
        <position position="253"/>
    </location>
    <ligand>
        <name>beta-D-galactose</name>
        <dbReference type="ChEBI" id="CHEBI:27667"/>
    </ligand>
</feature>
<evidence type="ECO:0000256" key="8">
    <source>
        <dbReference type="PIRNR" id="PIRNR005096"/>
    </source>
</evidence>
<feature type="binding site" evidence="11">
    <location>
        <begin position="181"/>
        <end position="183"/>
    </location>
    <ligand>
        <name>beta-D-galactose</name>
        <dbReference type="ChEBI" id="CHEBI:27667"/>
    </ligand>
</feature>
<organism evidence="12 13">
    <name type="scientific">Candidatus Ruthenibacterium avium</name>
    <dbReference type="NCBI Taxonomy" id="2838751"/>
    <lineage>
        <taxon>Bacteria</taxon>
        <taxon>Bacillati</taxon>
        <taxon>Bacillota</taxon>
        <taxon>Clostridia</taxon>
        <taxon>Eubacteriales</taxon>
        <taxon>Oscillospiraceae</taxon>
        <taxon>Ruthenibacterium</taxon>
    </lineage>
</organism>
<gene>
    <name evidence="12" type="ORF">H9943_06215</name>
</gene>
<evidence type="ECO:0000256" key="4">
    <source>
        <dbReference type="ARBA" id="ARBA00013185"/>
    </source>
</evidence>
<evidence type="ECO:0000256" key="3">
    <source>
        <dbReference type="ARBA" id="ARBA00006206"/>
    </source>
</evidence>
<dbReference type="AlphaFoldDB" id="A0A9D2M3I8"/>
<comment type="similarity">
    <text evidence="3 8">Belongs to the aldose epimerase family.</text>
</comment>
<evidence type="ECO:0000256" key="11">
    <source>
        <dbReference type="PIRSR" id="PIRSR005096-3"/>
    </source>
</evidence>
<comment type="catalytic activity">
    <reaction evidence="1 8">
        <text>alpha-D-glucose = beta-D-glucose</text>
        <dbReference type="Rhea" id="RHEA:10264"/>
        <dbReference type="ChEBI" id="CHEBI:15903"/>
        <dbReference type="ChEBI" id="CHEBI:17925"/>
        <dbReference type="EC" id="5.1.3.3"/>
    </reaction>
</comment>
<name>A0A9D2M3I8_9FIRM</name>
<dbReference type="GO" id="GO:0005737">
    <property type="term" value="C:cytoplasm"/>
    <property type="evidence" value="ECO:0007669"/>
    <property type="project" value="TreeGrafter"/>
</dbReference>
<evidence type="ECO:0000256" key="9">
    <source>
        <dbReference type="PIRSR" id="PIRSR005096-1"/>
    </source>
</evidence>
<reference evidence="12" key="1">
    <citation type="journal article" date="2021" name="PeerJ">
        <title>Extensive microbial diversity within the chicken gut microbiome revealed by metagenomics and culture.</title>
        <authorList>
            <person name="Gilroy R."/>
            <person name="Ravi A."/>
            <person name="Getino M."/>
            <person name="Pursley I."/>
            <person name="Horton D.L."/>
            <person name="Alikhan N.F."/>
            <person name="Baker D."/>
            <person name="Gharbi K."/>
            <person name="Hall N."/>
            <person name="Watson M."/>
            <person name="Adriaenssens E.M."/>
            <person name="Foster-Nyarko E."/>
            <person name="Jarju S."/>
            <person name="Secka A."/>
            <person name="Antonio M."/>
            <person name="Oren A."/>
            <person name="Chaudhuri R.R."/>
            <person name="La Ragione R."/>
            <person name="Hildebrand F."/>
            <person name="Pallen M.J."/>
        </authorList>
    </citation>
    <scope>NUCLEOTIDE SEQUENCE</scope>
    <source>
        <strain evidence="12">ChiBcec8-14828</strain>
    </source>
</reference>
<feature type="active site" description="Proton donor" evidence="9">
    <location>
        <position position="181"/>
    </location>
</feature>
<dbReference type="Gene3D" id="2.70.98.10">
    <property type="match status" value="1"/>
</dbReference>
<accession>A0A9D2M3I8</accession>
<dbReference type="GO" id="GO:0004034">
    <property type="term" value="F:aldose 1-epimerase activity"/>
    <property type="evidence" value="ECO:0007669"/>
    <property type="project" value="UniProtKB-EC"/>
</dbReference>
<comment type="pathway">
    <text evidence="2 8">Carbohydrate metabolism; hexose metabolism.</text>
</comment>
<dbReference type="PROSITE" id="PS00545">
    <property type="entry name" value="ALDOSE_1_EPIMERASE"/>
    <property type="match status" value="1"/>
</dbReference>
<dbReference type="GO" id="GO:0006006">
    <property type="term" value="P:glucose metabolic process"/>
    <property type="evidence" value="ECO:0007669"/>
    <property type="project" value="TreeGrafter"/>
</dbReference>
<evidence type="ECO:0000256" key="10">
    <source>
        <dbReference type="PIRSR" id="PIRSR005096-2"/>
    </source>
</evidence>
<keyword evidence="6 8" id="KW-0413">Isomerase</keyword>
<dbReference type="InterPro" id="IPR015443">
    <property type="entry name" value="Aldose_1-epimerase"/>
</dbReference>
<evidence type="ECO:0000313" key="13">
    <source>
        <dbReference type="Proteomes" id="UP000824209"/>
    </source>
</evidence>
<dbReference type="PANTHER" id="PTHR10091">
    <property type="entry name" value="ALDOSE-1-EPIMERASE"/>
    <property type="match status" value="1"/>
</dbReference>
<dbReference type="InterPro" id="IPR047215">
    <property type="entry name" value="Galactose_mutarotase-like"/>
</dbReference>
<dbReference type="EC" id="5.1.3.3" evidence="4 8"/>
<protein>
    <recommendedName>
        <fullName evidence="5 8">Aldose 1-epimerase</fullName>
        <ecNumber evidence="4 8">5.1.3.3</ecNumber>
    </recommendedName>
</protein>
<reference evidence="12" key="2">
    <citation type="submission" date="2021-04" db="EMBL/GenBank/DDBJ databases">
        <authorList>
            <person name="Gilroy R."/>
        </authorList>
    </citation>
    <scope>NUCLEOTIDE SEQUENCE</scope>
    <source>
        <strain evidence="12">ChiBcec8-14828</strain>
    </source>
</reference>
<dbReference type="GO" id="GO:0033499">
    <property type="term" value="P:galactose catabolic process via UDP-galactose, Leloir pathway"/>
    <property type="evidence" value="ECO:0007669"/>
    <property type="project" value="TreeGrafter"/>
</dbReference>
<comment type="caution">
    <text evidence="12">The sequence shown here is derived from an EMBL/GenBank/DDBJ whole genome shotgun (WGS) entry which is preliminary data.</text>
</comment>
<dbReference type="InterPro" id="IPR014718">
    <property type="entry name" value="GH-type_carb-bd"/>
</dbReference>
<dbReference type="SUPFAM" id="SSF74650">
    <property type="entry name" value="Galactose mutarotase-like"/>
    <property type="match status" value="1"/>
</dbReference>
<dbReference type="EMBL" id="DWYA01000054">
    <property type="protein sequence ID" value="HJB39976.1"/>
    <property type="molecule type" value="Genomic_DNA"/>
</dbReference>
<keyword evidence="7 8" id="KW-0119">Carbohydrate metabolism</keyword>
<dbReference type="Pfam" id="PF01263">
    <property type="entry name" value="Aldose_epim"/>
    <property type="match status" value="1"/>
</dbReference>